<dbReference type="InterPro" id="IPR014710">
    <property type="entry name" value="RmlC-like_jellyroll"/>
</dbReference>
<dbReference type="SUPFAM" id="SSF51206">
    <property type="entry name" value="cAMP-binding domain-like"/>
    <property type="match status" value="1"/>
</dbReference>
<dbReference type="PANTHER" id="PTHR24567">
    <property type="entry name" value="CRP FAMILY TRANSCRIPTIONAL REGULATORY PROTEIN"/>
    <property type="match status" value="1"/>
</dbReference>
<evidence type="ECO:0000256" key="1">
    <source>
        <dbReference type="ARBA" id="ARBA00023015"/>
    </source>
</evidence>
<dbReference type="InterPro" id="IPR018490">
    <property type="entry name" value="cNMP-bd_dom_sf"/>
</dbReference>
<feature type="domain" description="HTH crp-type" evidence="5">
    <location>
        <begin position="181"/>
        <end position="254"/>
    </location>
</feature>
<dbReference type="Pfam" id="PF13545">
    <property type="entry name" value="HTH_Crp_2"/>
    <property type="match status" value="1"/>
</dbReference>
<dbReference type="SMART" id="SM00100">
    <property type="entry name" value="cNMP"/>
    <property type="match status" value="1"/>
</dbReference>
<evidence type="ECO:0000256" key="2">
    <source>
        <dbReference type="ARBA" id="ARBA00023125"/>
    </source>
</evidence>
<dbReference type="RefSeq" id="WP_377303953.1">
    <property type="nucleotide sequence ID" value="NZ_CP180191.1"/>
</dbReference>
<keyword evidence="2" id="KW-0238">DNA-binding</keyword>
<feature type="domain" description="Cyclic nucleotide-binding" evidence="4">
    <location>
        <begin position="47"/>
        <end position="117"/>
    </location>
</feature>
<dbReference type="Proteomes" id="UP001595556">
    <property type="component" value="Unassembled WGS sequence"/>
</dbReference>
<dbReference type="Pfam" id="PF00027">
    <property type="entry name" value="cNMP_binding"/>
    <property type="match status" value="1"/>
</dbReference>
<dbReference type="InterPro" id="IPR036388">
    <property type="entry name" value="WH-like_DNA-bd_sf"/>
</dbReference>
<gene>
    <name evidence="6" type="primary">fnr</name>
    <name evidence="6" type="ORF">ACFOEN_11280</name>
</gene>
<sequence length="268" mass="29732">MYKQSERSSAAVLADHTDACPNQASPSHTSSTGHVACSSCNLREMCLPTGLSREDLGKVEAVVNQRRRIARGQALYRSGDDFNAIYAIRYGFFKAQVASPDGREQVTGFLMAGELLGMDGIGTERHTVDAVALEDSEVCVMPFSQLETLSREVNGLQRQLHRVMSREIVRENGVMMLLGTMRAEERLAAFLINLTQRLKARGFSSTELVLRMTREEIGSYLGLKLETVSRTFSRFQDEGLIEVKQRHVKILDADGLRSLFSSEAATAH</sequence>
<evidence type="ECO:0000313" key="6">
    <source>
        <dbReference type="EMBL" id="MFC3148222.1"/>
    </source>
</evidence>
<keyword evidence="1" id="KW-0805">Transcription regulation</keyword>
<dbReference type="PROSITE" id="PS51063">
    <property type="entry name" value="HTH_CRP_2"/>
    <property type="match status" value="1"/>
</dbReference>
<dbReference type="PROSITE" id="PS50042">
    <property type="entry name" value="CNMP_BINDING_3"/>
    <property type="match status" value="1"/>
</dbReference>
<keyword evidence="3" id="KW-0804">Transcription</keyword>
<dbReference type="PRINTS" id="PR00034">
    <property type="entry name" value="HTHCRP"/>
</dbReference>
<organism evidence="6 7">
    <name type="scientific">Piscinibacterium candidicorallinum</name>
    <dbReference type="NCBI Taxonomy" id="1793872"/>
    <lineage>
        <taxon>Bacteria</taxon>
        <taxon>Pseudomonadati</taxon>
        <taxon>Pseudomonadota</taxon>
        <taxon>Betaproteobacteria</taxon>
        <taxon>Burkholderiales</taxon>
        <taxon>Piscinibacterium</taxon>
    </lineage>
</organism>
<keyword evidence="7" id="KW-1185">Reference proteome</keyword>
<dbReference type="Gene3D" id="2.60.120.10">
    <property type="entry name" value="Jelly Rolls"/>
    <property type="match status" value="1"/>
</dbReference>
<dbReference type="InterPro" id="IPR036390">
    <property type="entry name" value="WH_DNA-bd_sf"/>
</dbReference>
<dbReference type="NCBIfam" id="NF008365">
    <property type="entry name" value="PRK11161.1"/>
    <property type="match status" value="1"/>
</dbReference>
<dbReference type="CDD" id="cd00038">
    <property type="entry name" value="CAP_ED"/>
    <property type="match status" value="1"/>
</dbReference>
<evidence type="ECO:0000313" key="7">
    <source>
        <dbReference type="Proteomes" id="UP001595556"/>
    </source>
</evidence>
<dbReference type="SMART" id="SM00419">
    <property type="entry name" value="HTH_CRP"/>
    <property type="match status" value="1"/>
</dbReference>
<dbReference type="InterPro" id="IPR050397">
    <property type="entry name" value="Env_Response_Regulators"/>
</dbReference>
<dbReference type="EMBL" id="JBHRTI010000004">
    <property type="protein sequence ID" value="MFC3148222.1"/>
    <property type="molecule type" value="Genomic_DNA"/>
</dbReference>
<accession>A0ABV7H8U7</accession>
<dbReference type="InterPro" id="IPR000595">
    <property type="entry name" value="cNMP-bd_dom"/>
</dbReference>
<dbReference type="PANTHER" id="PTHR24567:SF75">
    <property type="entry name" value="FUMARATE AND NITRATE REDUCTION REGULATORY PROTEIN"/>
    <property type="match status" value="1"/>
</dbReference>
<dbReference type="Gene3D" id="1.10.10.10">
    <property type="entry name" value="Winged helix-like DNA-binding domain superfamily/Winged helix DNA-binding domain"/>
    <property type="match status" value="1"/>
</dbReference>
<dbReference type="InterPro" id="IPR012318">
    <property type="entry name" value="HTH_CRP"/>
</dbReference>
<evidence type="ECO:0000259" key="5">
    <source>
        <dbReference type="PROSITE" id="PS51063"/>
    </source>
</evidence>
<name>A0ABV7H8U7_9BURK</name>
<protein>
    <submittedName>
        <fullName evidence="6">Fumarate/nitrate reduction transcriptional regulator Fnr</fullName>
    </submittedName>
</protein>
<comment type="caution">
    <text evidence="6">The sequence shown here is derived from an EMBL/GenBank/DDBJ whole genome shotgun (WGS) entry which is preliminary data.</text>
</comment>
<reference evidence="7" key="1">
    <citation type="journal article" date="2019" name="Int. J. Syst. Evol. Microbiol.">
        <title>The Global Catalogue of Microorganisms (GCM) 10K type strain sequencing project: providing services to taxonomists for standard genome sequencing and annotation.</title>
        <authorList>
            <consortium name="The Broad Institute Genomics Platform"/>
            <consortium name="The Broad Institute Genome Sequencing Center for Infectious Disease"/>
            <person name="Wu L."/>
            <person name="Ma J."/>
        </authorList>
    </citation>
    <scope>NUCLEOTIDE SEQUENCE [LARGE SCALE GENOMIC DNA]</scope>
    <source>
        <strain evidence="7">KCTC 52168</strain>
    </source>
</reference>
<evidence type="ECO:0000256" key="3">
    <source>
        <dbReference type="ARBA" id="ARBA00023163"/>
    </source>
</evidence>
<dbReference type="CDD" id="cd00092">
    <property type="entry name" value="HTH_CRP"/>
    <property type="match status" value="1"/>
</dbReference>
<dbReference type="SUPFAM" id="SSF46785">
    <property type="entry name" value="Winged helix' DNA-binding domain"/>
    <property type="match status" value="1"/>
</dbReference>
<evidence type="ECO:0000259" key="4">
    <source>
        <dbReference type="PROSITE" id="PS50042"/>
    </source>
</evidence>
<proteinExistence type="predicted"/>